<dbReference type="EMBL" id="PHUF01000007">
    <property type="protein sequence ID" value="PKB13411.1"/>
    <property type="molecule type" value="Genomic_DNA"/>
</dbReference>
<dbReference type="Pfam" id="PF07715">
    <property type="entry name" value="Plug"/>
    <property type="match status" value="1"/>
</dbReference>
<sequence length="750" mass="81746">MRDTRAGLLGGTVLASLMVASVPAMAQDAGDADTATGAEIVVTATKREESVQNVPISMSVVSGKQLADFQATDVKSIMNSVPNVFVQQTAGNDVVYIRGFGSPPSNFSFDQSVSMYMDGIYAGKIRQAQAPFFDVGRVEVLRGPQGALFGKNTAAGAISIVSAGPTKELEGGVTALYNFDEPGFDVTSYVSGPISDTLSARFAVRFQDQDGYIKNLFNEKDEPHSEMFMMRGTLKWEPSERFDTTAKFEYANLERTGGYNSSGSVTAREEPRYTRYSTQNPIGPEGITNRSVIASNTANVYFGEHTLTSVTGYSWYDGAVVNNFDQLVPGTTTTVANSVYNSYPENFRQFSQELRLLSPAGKMIEYIVGAYYDNSKYQLDQLGGFNIASLSYFGLLHTTYKQKAHSGSVFGQVTVRPVERVRVIGSLRYTSTHKEGDFRGKLEYGPYALRPVNTVAVDEFTESNTDPSITLQVDAAEGVMLYATYGRGSKSGGFVSNTYGTTNATFRYLPERSRNYEAGVKFTLLDRQLVGNISAYNTQFKNLQVSVYNPTISTYVTGNAASATSKGVEGALSFRPSRHFDFTLTGAYQDIKYDDYPGASCLATQPVSVCNPGQTDTTQPNHPRFNNLAGYRPPYTSKWTGSATVHGQLDLSDTMRLDLTGVAAGRSSYNASDNQDPIFGYQPGYVKIDLRAQIGPEDGKWHLAVVGKNVTNEKTIGSAFRLPSPITSVPRAIKYLEPPRSIAVEAGFKF</sequence>
<keyword evidence="16" id="KW-0675">Receptor</keyword>
<evidence type="ECO:0000256" key="7">
    <source>
        <dbReference type="ARBA" id="ARBA00023065"/>
    </source>
</evidence>
<keyword evidence="2 11" id="KW-0813">Transport</keyword>
<evidence type="ECO:0000313" key="16">
    <source>
        <dbReference type="EMBL" id="PKB13411.1"/>
    </source>
</evidence>
<evidence type="ECO:0000256" key="4">
    <source>
        <dbReference type="ARBA" id="ARBA00022496"/>
    </source>
</evidence>
<dbReference type="AlphaFoldDB" id="A0A2N0H3A2"/>
<keyword evidence="3 11" id="KW-1134">Transmembrane beta strand</keyword>
<dbReference type="RefSeq" id="WP_100868393.1">
    <property type="nucleotide sequence ID" value="NZ_PHUF01000007.1"/>
</dbReference>
<evidence type="ECO:0000256" key="1">
    <source>
        <dbReference type="ARBA" id="ARBA00004571"/>
    </source>
</evidence>
<evidence type="ECO:0000256" key="10">
    <source>
        <dbReference type="ARBA" id="ARBA00023237"/>
    </source>
</evidence>
<evidence type="ECO:0000256" key="11">
    <source>
        <dbReference type="PROSITE-ProRule" id="PRU01360"/>
    </source>
</evidence>
<dbReference type="InterPro" id="IPR036942">
    <property type="entry name" value="Beta-barrel_TonB_sf"/>
</dbReference>
<dbReference type="PROSITE" id="PS52016">
    <property type="entry name" value="TONB_DEPENDENT_REC_3"/>
    <property type="match status" value="1"/>
</dbReference>
<keyword evidence="4" id="KW-0410">Iron transport</keyword>
<keyword evidence="10 11" id="KW-0998">Cell outer membrane</keyword>
<keyword evidence="8 12" id="KW-0798">TonB box</keyword>
<keyword evidence="17" id="KW-1185">Reference proteome</keyword>
<feature type="domain" description="TonB-dependent receptor plug" evidence="15">
    <location>
        <begin position="51"/>
        <end position="157"/>
    </location>
</feature>
<evidence type="ECO:0000256" key="9">
    <source>
        <dbReference type="ARBA" id="ARBA00023136"/>
    </source>
</evidence>
<evidence type="ECO:0000256" key="13">
    <source>
        <dbReference type="SAM" id="SignalP"/>
    </source>
</evidence>
<comment type="subcellular location">
    <subcellularLocation>
        <location evidence="1 11">Cell outer membrane</location>
        <topology evidence="1 11">Multi-pass membrane protein</topology>
    </subcellularLocation>
</comment>
<evidence type="ECO:0000256" key="2">
    <source>
        <dbReference type="ARBA" id="ARBA00022448"/>
    </source>
</evidence>
<keyword evidence="6" id="KW-0408">Iron</keyword>
<feature type="domain" description="TonB-dependent receptor-like beta-barrel" evidence="14">
    <location>
        <begin position="242"/>
        <end position="709"/>
    </location>
</feature>
<reference evidence="16 17" key="1">
    <citation type="submission" date="2017-11" db="EMBL/GenBank/DDBJ databases">
        <title>Genomic Encyclopedia of Type Strains, Phase III (KMG-III): the genomes of soil and plant-associated and newly described type strains.</title>
        <authorList>
            <person name="Whitman W."/>
        </authorList>
    </citation>
    <scope>NUCLEOTIDE SEQUENCE [LARGE SCALE GENOMIC DNA]</scope>
    <source>
        <strain evidence="16 17">CGMCC 1.12274</strain>
    </source>
</reference>
<evidence type="ECO:0000256" key="12">
    <source>
        <dbReference type="RuleBase" id="RU003357"/>
    </source>
</evidence>
<dbReference type="InterPro" id="IPR039426">
    <property type="entry name" value="TonB-dep_rcpt-like"/>
</dbReference>
<dbReference type="PANTHER" id="PTHR32552">
    <property type="entry name" value="FERRICHROME IRON RECEPTOR-RELATED"/>
    <property type="match status" value="1"/>
</dbReference>
<evidence type="ECO:0000256" key="5">
    <source>
        <dbReference type="ARBA" id="ARBA00022692"/>
    </source>
</evidence>
<dbReference type="Pfam" id="PF00593">
    <property type="entry name" value="TonB_dep_Rec_b-barrel"/>
    <property type="match status" value="1"/>
</dbReference>
<feature type="signal peptide" evidence="13">
    <location>
        <begin position="1"/>
        <end position="26"/>
    </location>
</feature>
<feature type="chain" id="PRO_5014605545" evidence="13">
    <location>
        <begin position="27"/>
        <end position="750"/>
    </location>
</feature>
<dbReference type="Gene3D" id="2.40.170.20">
    <property type="entry name" value="TonB-dependent receptor, beta-barrel domain"/>
    <property type="match status" value="1"/>
</dbReference>
<dbReference type="GO" id="GO:0009279">
    <property type="term" value="C:cell outer membrane"/>
    <property type="evidence" value="ECO:0007669"/>
    <property type="project" value="UniProtKB-SubCell"/>
</dbReference>
<keyword evidence="5 11" id="KW-0812">Transmembrane</keyword>
<accession>A0A2N0H3A2</accession>
<dbReference type="Proteomes" id="UP000232587">
    <property type="component" value="Unassembled WGS sequence"/>
</dbReference>
<keyword evidence="7" id="KW-0406">Ion transport</keyword>
<proteinExistence type="inferred from homology"/>
<dbReference type="PANTHER" id="PTHR32552:SF81">
    <property type="entry name" value="TONB-DEPENDENT OUTER MEMBRANE RECEPTOR"/>
    <property type="match status" value="1"/>
</dbReference>
<protein>
    <submittedName>
        <fullName evidence="16">Iron complex outermembrane receptor protein</fullName>
    </submittedName>
</protein>
<evidence type="ECO:0000256" key="8">
    <source>
        <dbReference type="ARBA" id="ARBA00023077"/>
    </source>
</evidence>
<comment type="similarity">
    <text evidence="11 12">Belongs to the TonB-dependent receptor family.</text>
</comment>
<dbReference type="OrthoDB" id="7223550at2"/>
<keyword evidence="13" id="KW-0732">Signal</keyword>
<evidence type="ECO:0000259" key="14">
    <source>
        <dbReference type="Pfam" id="PF00593"/>
    </source>
</evidence>
<name>A0A2N0H3A2_9SPHN</name>
<dbReference type="SUPFAM" id="SSF56935">
    <property type="entry name" value="Porins"/>
    <property type="match status" value="1"/>
</dbReference>
<evidence type="ECO:0000256" key="3">
    <source>
        <dbReference type="ARBA" id="ARBA00022452"/>
    </source>
</evidence>
<organism evidence="16 17">
    <name type="scientific">Novosphingobium kunmingense</name>
    <dbReference type="NCBI Taxonomy" id="1211806"/>
    <lineage>
        <taxon>Bacteria</taxon>
        <taxon>Pseudomonadati</taxon>
        <taxon>Pseudomonadota</taxon>
        <taxon>Alphaproteobacteria</taxon>
        <taxon>Sphingomonadales</taxon>
        <taxon>Sphingomonadaceae</taxon>
        <taxon>Novosphingobium</taxon>
    </lineage>
</organism>
<dbReference type="InterPro" id="IPR012910">
    <property type="entry name" value="Plug_dom"/>
</dbReference>
<evidence type="ECO:0000313" key="17">
    <source>
        <dbReference type="Proteomes" id="UP000232587"/>
    </source>
</evidence>
<evidence type="ECO:0000256" key="6">
    <source>
        <dbReference type="ARBA" id="ARBA00023004"/>
    </source>
</evidence>
<comment type="caution">
    <text evidence="16">The sequence shown here is derived from an EMBL/GenBank/DDBJ whole genome shotgun (WGS) entry which is preliminary data.</text>
</comment>
<gene>
    <name evidence="16" type="ORF">B0I00_3210</name>
</gene>
<dbReference type="GO" id="GO:0006826">
    <property type="term" value="P:iron ion transport"/>
    <property type="evidence" value="ECO:0007669"/>
    <property type="project" value="UniProtKB-KW"/>
</dbReference>
<evidence type="ECO:0000259" key="15">
    <source>
        <dbReference type="Pfam" id="PF07715"/>
    </source>
</evidence>
<keyword evidence="9 11" id="KW-0472">Membrane</keyword>
<dbReference type="InterPro" id="IPR000531">
    <property type="entry name" value="Beta-barrel_TonB"/>
</dbReference>